<comment type="similarity">
    <text evidence="1">Belongs to the Nudix hydrolase family.</text>
</comment>
<keyword evidence="4" id="KW-1185">Reference proteome</keyword>
<accession>A0A345T663</accession>
<dbReference type="PROSITE" id="PS51462">
    <property type="entry name" value="NUDIX"/>
    <property type="match status" value="1"/>
</dbReference>
<dbReference type="InterPro" id="IPR000086">
    <property type="entry name" value="NUDIX_hydrolase_dom"/>
</dbReference>
<dbReference type="Gene3D" id="3.90.79.10">
    <property type="entry name" value="Nucleoside Triphosphate Pyrophosphohydrolase"/>
    <property type="match status" value="1"/>
</dbReference>
<dbReference type="Pfam" id="PF00293">
    <property type="entry name" value="NUDIX"/>
    <property type="match status" value="1"/>
</dbReference>
<dbReference type="PANTHER" id="PTHR43736:SF1">
    <property type="entry name" value="DIHYDRONEOPTERIN TRIPHOSPHATE DIPHOSPHATASE"/>
    <property type="match status" value="1"/>
</dbReference>
<sequence length="185" mass="20284">MPITPAHIRATIDAYAGLHPKEKPGLEFALRLLDEGADLTDRTEYRGHATATAVLIGPTGKVLFIHHRALSRWLMPGGHVEPQDGTLLTAALRELAEETGIRPESVVPLGSSPLQIEVHAIPADEAKGERGHRHIDFRYLFRTAAEVAALQAEEVTGAAWRHVRALGHRRLRRRMAEGVRRAGSG</sequence>
<dbReference type="AlphaFoldDB" id="A0A345T663"/>
<protein>
    <submittedName>
        <fullName evidence="3">NUDIX domain-containing protein</fullName>
    </submittedName>
</protein>
<dbReference type="KEGG" id="stri:C7M71_017130"/>
<evidence type="ECO:0000259" key="2">
    <source>
        <dbReference type="PROSITE" id="PS51462"/>
    </source>
</evidence>
<evidence type="ECO:0000313" key="4">
    <source>
        <dbReference type="Proteomes" id="UP000249340"/>
    </source>
</evidence>
<evidence type="ECO:0000256" key="1">
    <source>
        <dbReference type="ARBA" id="ARBA00005582"/>
    </source>
</evidence>
<dbReference type="Proteomes" id="UP000249340">
    <property type="component" value="Chromosome"/>
</dbReference>
<dbReference type="CDD" id="cd03674">
    <property type="entry name" value="NUDIX_Hydrolase"/>
    <property type="match status" value="1"/>
</dbReference>
<dbReference type="PANTHER" id="PTHR43736">
    <property type="entry name" value="ADP-RIBOSE PYROPHOSPHATASE"/>
    <property type="match status" value="1"/>
</dbReference>
<dbReference type="OrthoDB" id="21568at2"/>
<reference evidence="4" key="1">
    <citation type="submission" date="2018-07" db="EMBL/GenBank/DDBJ databases">
        <title>Streptacidiphilus bronchialis DSM 106435 chromosome.</title>
        <authorList>
            <person name="Batra D."/>
            <person name="Gulvik C.A."/>
        </authorList>
    </citation>
    <scope>NUCLEOTIDE SEQUENCE [LARGE SCALE GENOMIC DNA]</scope>
    <source>
        <strain evidence="4">DSM 106435</strain>
    </source>
</reference>
<feature type="domain" description="Nudix hydrolase" evidence="2">
    <location>
        <begin position="45"/>
        <end position="185"/>
    </location>
</feature>
<gene>
    <name evidence="3" type="ORF">C7M71_017130</name>
</gene>
<dbReference type="InterPro" id="IPR015797">
    <property type="entry name" value="NUDIX_hydrolase-like_dom_sf"/>
</dbReference>
<dbReference type="SUPFAM" id="SSF55811">
    <property type="entry name" value="Nudix"/>
    <property type="match status" value="1"/>
</dbReference>
<proteinExistence type="inferred from homology"/>
<evidence type="ECO:0000313" key="3">
    <source>
        <dbReference type="EMBL" id="AXI81468.1"/>
    </source>
</evidence>
<organism evidence="3 4">
    <name type="scientific">Peterkaempfera bronchialis</name>
    <dbReference type="NCBI Taxonomy" id="2126346"/>
    <lineage>
        <taxon>Bacteria</taxon>
        <taxon>Bacillati</taxon>
        <taxon>Actinomycetota</taxon>
        <taxon>Actinomycetes</taxon>
        <taxon>Kitasatosporales</taxon>
        <taxon>Streptomycetaceae</taxon>
        <taxon>Peterkaempfera</taxon>
    </lineage>
</organism>
<dbReference type="EMBL" id="CP031264">
    <property type="protein sequence ID" value="AXI81468.1"/>
    <property type="molecule type" value="Genomic_DNA"/>
</dbReference>
<name>A0A345T663_9ACTN</name>